<keyword evidence="1" id="KW-0472">Membrane</keyword>
<proteinExistence type="predicted"/>
<keyword evidence="1" id="KW-1133">Transmembrane helix</keyword>
<accession>A0A9P4KH25</accession>
<evidence type="ECO:0000313" key="2">
    <source>
        <dbReference type="EMBL" id="KAF2268643.1"/>
    </source>
</evidence>
<comment type="caution">
    <text evidence="2">The sequence shown here is derived from an EMBL/GenBank/DDBJ whole genome shotgun (WGS) entry which is preliminary data.</text>
</comment>
<evidence type="ECO:0000256" key="1">
    <source>
        <dbReference type="SAM" id="Phobius"/>
    </source>
</evidence>
<name>A0A9P4KH25_9PLEO</name>
<feature type="transmembrane region" description="Helical" evidence="1">
    <location>
        <begin position="88"/>
        <end position="105"/>
    </location>
</feature>
<gene>
    <name evidence="2" type="ORF">CC78DRAFT_612920</name>
</gene>
<keyword evidence="3" id="KW-1185">Reference proteome</keyword>
<dbReference type="Proteomes" id="UP000800093">
    <property type="component" value="Unassembled WGS sequence"/>
</dbReference>
<protein>
    <submittedName>
        <fullName evidence="2">Uncharacterized protein</fullName>
    </submittedName>
</protein>
<organism evidence="2 3">
    <name type="scientific">Lojkania enalia</name>
    <dbReference type="NCBI Taxonomy" id="147567"/>
    <lineage>
        <taxon>Eukaryota</taxon>
        <taxon>Fungi</taxon>
        <taxon>Dikarya</taxon>
        <taxon>Ascomycota</taxon>
        <taxon>Pezizomycotina</taxon>
        <taxon>Dothideomycetes</taxon>
        <taxon>Pleosporomycetidae</taxon>
        <taxon>Pleosporales</taxon>
        <taxon>Pleosporales incertae sedis</taxon>
        <taxon>Lojkania</taxon>
    </lineage>
</organism>
<evidence type="ECO:0000313" key="3">
    <source>
        <dbReference type="Proteomes" id="UP000800093"/>
    </source>
</evidence>
<feature type="transmembrane region" description="Helical" evidence="1">
    <location>
        <begin position="56"/>
        <end position="81"/>
    </location>
</feature>
<keyword evidence="1" id="KW-0812">Transmembrane</keyword>
<dbReference type="OrthoDB" id="1523883at2759"/>
<reference evidence="3" key="1">
    <citation type="journal article" date="2020" name="Stud. Mycol.">
        <title>101 Dothideomycetes genomes: A test case for predicting lifestyles and emergence of pathogens.</title>
        <authorList>
            <person name="Haridas S."/>
            <person name="Albert R."/>
            <person name="Binder M."/>
            <person name="Bloem J."/>
            <person name="LaButti K."/>
            <person name="Salamov A."/>
            <person name="Andreopoulos B."/>
            <person name="Baker S."/>
            <person name="Barry K."/>
            <person name="Bills G."/>
            <person name="Bluhm B."/>
            <person name="Cannon C."/>
            <person name="Castanera R."/>
            <person name="Culley D."/>
            <person name="Daum C."/>
            <person name="Ezra D."/>
            <person name="Gonzalez J."/>
            <person name="Henrissat B."/>
            <person name="Kuo A."/>
            <person name="Liang C."/>
            <person name="Lipzen A."/>
            <person name="Lutzoni F."/>
            <person name="Magnuson J."/>
            <person name="Mondo S."/>
            <person name="Nolan M."/>
            <person name="Ohm R."/>
            <person name="Pangilinan J."/>
            <person name="Park H.-J."/>
            <person name="Ramirez L."/>
            <person name="Alfaro M."/>
            <person name="Sun H."/>
            <person name="Tritt A."/>
            <person name="Yoshinaga Y."/>
            <person name="Zwiers L.-H."/>
            <person name="Turgeon B."/>
            <person name="Goodwin S."/>
            <person name="Spatafora J."/>
            <person name="Crous P."/>
            <person name="Grigoriev I."/>
        </authorList>
    </citation>
    <scope>NUCLEOTIDE SEQUENCE [LARGE SCALE GENOMIC DNA]</scope>
    <source>
        <strain evidence="3">CBS 304.66</strain>
    </source>
</reference>
<dbReference type="EMBL" id="ML986585">
    <property type="protein sequence ID" value="KAF2268643.1"/>
    <property type="molecule type" value="Genomic_DNA"/>
</dbReference>
<dbReference type="AlphaFoldDB" id="A0A9P4KH25"/>
<sequence length="164" mass="18580">MPLSAFATLQLAPLIASTCLLISNLDQVSVWSAWITPKIPFSIKGGSISPIWCKTWFWIVFNYLLPIYIISLSSTAINIYYLTPSDAARSWFITSFIFTALHLVFAPRVNVEVKIIMNEKLDGRPNLKAIEEWLRLNRIRFWTTDIPAFVTTLIATGIILEGKS</sequence>